<evidence type="ECO:0000313" key="11">
    <source>
        <dbReference type="EMBL" id="GLV54219.1"/>
    </source>
</evidence>
<evidence type="ECO:0000256" key="2">
    <source>
        <dbReference type="ARBA" id="ARBA00010141"/>
    </source>
</evidence>
<evidence type="ECO:0000256" key="8">
    <source>
        <dbReference type="ARBA" id="ARBA00023295"/>
    </source>
</evidence>
<evidence type="ECO:0000256" key="6">
    <source>
        <dbReference type="ARBA" id="ARBA00023211"/>
    </source>
</evidence>
<dbReference type="PRINTS" id="PR00732">
    <property type="entry name" value="GLHYDRLASE4"/>
</dbReference>
<reference evidence="11 12" key="1">
    <citation type="submission" date="2023-02" db="EMBL/GenBank/DDBJ databases">
        <title>Dictyobacter halimunensis sp. nov., a new member of the class Ktedonobacteria from forest soil in a geothermal area.</title>
        <authorList>
            <person name="Rachmania M.K."/>
            <person name="Ningsih F."/>
            <person name="Sakai Y."/>
            <person name="Yabe S."/>
            <person name="Yokota A."/>
            <person name="Sjamsuridzal W."/>
        </authorList>
    </citation>
    <scope>NUCLEOTIDE SEQUENCE [LARGE SCALE GENOMIC DNA]</scope>
    <source>
        <strain evidence="11 12">S3.2.2.5</strain>
    </source>
</reference>
<dbReference type="InterPro" id="IPR001088">
    <property type="entry name" value="Glyco_hydro_4"/>
</dbReference>
<gene>
    <name evidence="11" type="ORF">KDH_10670</name>
</gene>
<keyword evidence="5 9" id="KW-0520">NAD</keyword>
<protein>
    <submittedName>
        <fullName evidence="11">Alpha-glucosidase/alpha-galactosidase</fullName>
    </submittedName>
</protein>
<feature type="domain" description="Glycosyl hydrolase family 4 C-terminal" evidence="10">
    <location>
        <begin position="198"/>
        <end position="422"/>
    </location>
</feature>
<dbReference type="InterPro" id="IPR022616">
    <property type="entry name" value="Glyco_hydro_4_C"/>
</dbReference>
<comment type="cofactor">
    <cofactor evidence="1">
        <name>Mn(2+)</name>
        <dbReference type="ChEBI" id="CHEBI:29035"/>
    </cofactor>
</comment>
<dbReference type="Proteomes" id="UP001344906">
    <property type="component" value="Unassembled WGS sequence"/>
</dbReference>
<dbReference type="Gene3D" id="3.90.1820.10">
    <property type="entry name" value="AglA-like glucosidase"/>
    <property type="match status" value="1"/>
</dbReference>
<sequence length="449" mass="50974">MEPKISIIGAGSAVFSLSIIRDLCLTPNLKGSTVCFMDINQERLDAAYHLCSRFAAEVGATLHLEKTTDRLEALQGADFVINTALVGGHEGLRAGWDIARKYGYRFGGSLHIMHDEPFWNNFYQLQLFDSLIEDILAVCPDAWYVQSANPVMGGITHLARKYPQAKIVGLCHGFGEIYGIAKILGLQDREQLTFEIPGVNHFVWLTNAYYQGEPFYPLLDRWIETESERYWAQAKTHGSLRPKQIDLYRRFGVLPIGDTGSEGGGSWGWWYHTDEQTQQLWQEDPEGWWSRYFHATEQRVIEMKRISEDTSTRVTEHYPAEHSHESIIPLIESLACDIPRVLIVNVQNTGEYVPGIPRDFAVEAPAHVSKRGIDAIQTHALPSGPLNYALRDCVAPWNLELAAYNSRSRQALLDVILMDPWTTSEKQARALLEEILDLPQHTALREYYQ</sequence>
<keyword evidence="3" id="KW-0479">Metal-binding</keyword>
<keyword evidence="4 9" id="KW-0378">Hydrolase</keyword>
<proteinExistence type="inferred from homology"/>
<dbReference type="SUPFAM" id="SSF56327">
    <property type="entry name" value="LDH C-terminal domain-like"/>
    <property type="match status" value="1"/>
</dbReference>
<dbReference type="Pfam" id="PF11975">
    <property type="entry name" value="Glyco_hydro_4C"/>
    <property type="match status" value="1"/>
</dbReference>
<dbReference type="RefSeq" id="WP_338247924.1">
    <property type="nucleotide sequence ID" value="NZ_BSRI01000001.1"/>
</dbReference>
<dbReference type="PANTHER" id="PTHR32092:SF4">
    <property type="entry name" value="ALPHA-GLUCOSIDASE"/>
    <property type="match status" value="1"/>
</dbReference>
<evidence type="ECO:0000259" key="10">
    <source>
        <dbReference type="Pfam" id="PF11975"/>
    </source>
</evidence>
<accession>A0ABQ6FJ55</accession>
<comment type="cofactor">
    <cofactor evidence="9">
        <name>NAD(+)</name>
        <dbReference type="ChEBI" id="CHEBI:57540"/>
    </cofactor>
    <text evidence="9">Binds 1 NAD(+) per subunit.</text>
</comment>
<evidence type="ECO:0000256" key="5">
    <source>
        <dbReference type="ARBA" id="ARBA00023027"/>
    </source>
</evidence>
<dbReference type="PANTHER" id="PTHR32092">
    <property type="entry name" value="6-PHOSPHO-BETA-GLUCOSIDASE-RELATED"/>
    <property type="match status" value="1"/>
</dbReference>
<name>A0ABQ6FJ55_9CHLR</name>
<keyword evidence="7" id="KW-0119">Carbohydrate metabolism</keyword>
<dbReference type="InterPro" id="IPR036291">
    <property type="entry name" value="NAD(P)-bd_dom_sf"/>
</dbReference>
<keyword evidence="12" id="KW-1185">Reference proteome</keyword>
<dbReference type="SUPFAM" id="SSF51735">
    <property type="entry name" value="NAD(P)-binding Rossmann-fold domains"/>
    <property type="match status" value="1"/>
</dbReference>
<dbReference type="InterPro" id="IPR015955">
    <property type="entry name" value="Lactate_DH/Glyco_Ohase_4_C"/>
</dbReference>
<dbReference type="InterPro" id="IPR053715">
    <property type="entry name" value="GH4_Enzyme_sf"/>
</dbReference>
<evidence type="ECO:0000256" key="3">
    <source>
        <dbReference type="ARBA" id="ARBA00022723"/>
    </source>
</evidence>
<evidence type="ECO:0000256" key="1">
    <source>
        <dbReference type="ARBA" id="ARBA00001936"/>
    </source>
</evidence>
<evidence type="ECO:0000313" key="12">
    <source>
        <dbReference type="Proteomes" id="UP001344906"/>
    </source>
</evidence>
<evidence type="ECO:0000256" key="4">
    <source>
        <dbReference type="ARBA" id="ARBA00022801"/>
    </source>
</evidence>
<keyword evidence="8 9" id="KW-0326">Glycosidase</keyword>
<dbReference type="EMBL" id="BSRI01000001">
    <property type="protein sequence ID" value="GLV54219.1"/>
    <property type="molecule type" value="Genomic_DNA"/>
</dbReference>
<evidence type="ECO:0000256" key="7">
    <source>
        <dbReference type="ARBA" id="ARBA00023277"/>
    </source>
</evidence>
<comment type="similarity">
    <text evidence="2 9">Belongs to the glycosyl hydrolase 4 family.</text>
</comment>
<organism evidence="11 12">
    <name type="scientific">Dictyobacter halimunensis</name>
    <dbReference type="NCBI Taxonomy" id="3026934"/>
    <lineage>
        <taxon>Bacteria</taxon>
        <taxon>Bacillati</taxon>
        <taxon>Chloroflexota</taxon>
        <taxon>Ktedonobacteria</taxon>
        <taxon>Ktedonobacterales</taxon>
        <taxon>Dictyobacteraceae</taxon>
        <taxon>Dictyobacter</taxon>
    </lineage>
</organism>
<dbReference type="Pfam" id="PF02056">
    <property type="entry name" value="Glyco_hydro_4"/>
    <property type="match status" value="1"/>
</dbReference>
<comment type="caution">
    <text evidence="11">The sequence shown here is derived from an EMBL/GenBank/DDBJ whole genome shotgun (WGS) entry which is preliminary data.</text>
</comment>
<evidence type="ECO:0000256" key="9">
    <source>
        <dbReference type="RuleBase" id="RU361152"/>
    </source>
</evidence>
<keyword evidence="6" id="KW-0464">Manganese</keyword>